<feature type="region of interest" description="Disordered" evidence="1">
    <location>
        <begin position="325"/>
        <end position="353"/>
    </location>
</feature>
<dbReference type="GO" id="GO:0006406">
    <property type="term" value="P:mRNA export from nucleus"/>
    <property type="evidence" value="ECO:0007669"/>
    <property type="project" value="TreeGrafter"/>
</dbReference>
<dbReference type="AlphaFoldDB" id="E9EEP0"/>
<dbReference type="PANTHER" id="PTHR13265:SF0">
    <property type="entry name" value="HPR1"/>
    <property type="match status" value="1"/>
</dbReference>
<dbReference type="CDD" id="cd00071">
    <property type="entry name" value="GMPK"/>
    <property type="match status" value="1"/>
</dbReference>
<dbReference type="PROSITE" id="PS50052">
    <property type="entry name" value="GUANYLATE_KINASE_2"/>
    <property type="match status" value="1"/>
</dbReference>
<dbReference type="InterPro" id="IPR008144">
    <property type="entry name" value="Guanylate_kin-like_dom"/>
</dbReference>
<dbReference type="eggNOG" id="KOG2491">
    <property type="taxonomic scope" value="Eukaryota"/>
</dbReference>
<keyword evidence="4" id="KW-1185">Reference proteome</keyword>
<dbReference type="Pfam" id="PF11957">
    <property type="entry name" value="efThoc1"/>
    <property type="match status" value="1"/>
</dbReference>
<sequence>MPALHVQNPGVSAVARFGLLLDQFLAEAAVVKSTATIEPTLNKSDFKDITGRVRTCFPSDAATGENGGGEVSGLHEQEKAKQFAIIETASRDLFGNLIAATPIESPDFVKMWNLLDILSILSDDGQCDPALLFWLVEELLDSQTISGCRIVFDYLESRRERITSKHFKQKHLVILRSCNELLRRLSRAEDTAFCGRVYIFLFQSFPLGDRSSVNLRGEYHVENVTAFEGSAEEDEQQRESKMEVDTPAETPKSSTDTKASNKGVSFDSKNSEKPYDPDRLYPLFWSLQESFSQPLKLFDSTHFNKFKSRLEVTIKAFQAIHQNEVPSKSLENPRRNLKRKRDDEGSEDAPEAFNPKYLTSKDLFELEISDLSFRRHILVQALIITDFLLSLSMETREKLAGLNTPPPNKSVVYNDQLSEENTKWATEMKLTISDYLKRGIDGPYFYRMVETVLARDKNWVFWKMASCPPIQRDPVSPELFVEARTTAQKLATSKRLRPTPMGSVSLEFLRDNDECCLDQLKTPERYQIPELESFQRKIADDDFEIEMPTNDQTKAAAIAGKASKSWRALRIAARSKLASFDKIDDSKKVDIIFHELQDEDQDEADDEQAAAEDDMPDNRSPIIISGPKGVGKSALINSLIKQHKGVFATVVRHTIREPTEGEVKGTSFHFVSAQEFNQLRDGDRLIEYGTRDGSEYGTSSKAVDAVAESGKVPIIELDLEAAQFARDMDFSARYILIKPPPAEAYQARLSSSGYDVTVIKGILSRLPEELDDSRVSALFDVTISNEDGLEDVTTSLSEYIFSEGDQVNGEESKGGEGDDTLGEGNQDAQGDEAASTIAAATSTGTEAEVAEDEGMKDVPENEAE</sequence>
<dbReference type="STRING" id="655827.E9EEP0"/>
<reference evidence="3 4" key="1">
    <citation type="journal article" date="2011" name="PLoS Genet.">
        <title>Genome sequencing and comparative transcriptomics of the model entomopathogenic fungi Metarhizium anisopliae and M. acridum.</title>
        <authorList>
            <person name="Gao Q."/>
            <person name="Jin K."/>
            <person name="Ying S.H."/>
            <person name="Zhang Y."/>
            <person name="Xiao G."/>
            <person name="Shang Y."/>
            <person name="Duan Z."/>
            <person name="Hu X."/>
            <person name="Xie X.Q."/>
            <person name="Zhou G."/>
            <person name="Peng G."/>
            <person name="Luo Z."/>
            <person name="Huang W."/>
            <person name="Wang B."/>
            <person name="Fang W."/>
            <person name="Wang S."/>
            <person name="Zhong Y."/>
            <person name="Ma L.J."/>
            <person name="St Leger R.J."/>
            <person name="Zhao G.P."/>
            <person name="Pei Y."/>
            <person name="Feng M.G."/>
            <person name="Xia Y."/>
            <person name="Wang C."/>
        </authorList>
    </citation>
    <scope>NUCLEOTIDE SEQUENCE [LARGE SCALE GENOMIC DNA]</scope>
    <source>
        <strain evidence="3 4">CQMa 102</strain>
    </source>
</reference>
<feature type="compositionally biased region" description="Acidic residues" evidence="1">
    <location>
        <begin position="597"/>
        <end position="615"/>
    </location>
</feature>
<dbReference type="HOGENOM" id="CLU_017925_0_0_1"/>
<feature type="domain" description="Guanylate kinase-like" evidence="2">
    <location>
        <begin position="619"/>
        <end position="801"/>
    </location>
</feature>
<feature type="compositionally biased region" description="Low complexity" evidence="1">
    <location>
        <begin position="832"/>
        <end position="847"/>
    </location>
</feature>
<dbReference type="GeneID" id="19252649"/>
<dbReference type="OrthoDB" id="10257415at2759"/>
<dbReference type="OMA" id="EYHTENV"/>
<gene>
    <name evidence="3" type="ORF">MAC_08338</name>
</gene>
<dbReference type="InterPro" id="IPR008145">
    <property type="entry name" value="GK/Ca_channel_bsu"/>
</dbReference>
<dbReference type="Proteomes" id="UP000002499">
    <property type="component" value="Unassembled WGS sequence"/>
</dbReference>
<evidence type="ECO:0000256" key="1">
    <source>
        <dbReference type="SAM" id="MobiDB-lite"/>
    </source>
</evidence>
<dbReference type="PANTHER" id="PTHR13265">
    <property type="entry name" value="THO COMPLEX SUBUNIT 1"/>
    <property type="match status" value="1"/>
</dbReference>
<dbReference type="InterPro" id="IPR021861">
    <property type="entry name" value="THO_THOC1"/>
</dbReference>
<dbReference type="GO" id="GO:0000445">
    <property type="term" value="C:THO complex part of transcription export complex"/>
    <property type="evidence" value="ECO:0007669"/>
    <property type="project" value="TreeGrafter"/>
</dbReference>
<feature type="region of interest" description="Disordered" evidence="1">
    <location>
        <begin position="596"/>
        <end position="622"/>
    </location>
</feature>
<feature type="region of interest" description="Disordered" evidence="1">
    <location>
        <begin position="803"/>
        <end position="864"/>
    </location>
</feature>
<accession>E9EEP0</accession>
<evidence type="ECO:0000313" key="3">
    <source>
        <dbReference type="EMBL" id="EFY85622.1"/>
    </source>
</evidence>
<dbReference type="eggNOG" id="KOG0707">
    <property type="taxonomic scope" value="Eukaryota"/>
</dbReference>
<dbReference type="Pfam" id="PF00625">
    <property type="entry name" value="Guanylate_kin"/>
    <property type="match status" value="1"/>
</dbReference>
<feature type="compositionally biased region" description="Basic and acidic residues" evidence="1">
    <location>
        <begin position="853"/>
        <end position="864"/>
    </location>
</feature>
<dbReference type="SMART" id="SM00072">
    <property type="entry name" value="GuKc"/>
    <property type="match status" value="1"/>
</dbReference>
<dbReference type="KEGG" id="maw:19252649"/>
<feature type="compositionally biased region" description="Polar residues" evidence="1">
    <location>
        <begin position="251"/>
        <end position="263"/>
    </location>
</feature>
<proteinExistence type="predicted"/>
<protein>
    <submittedName>
        <fullName evidence="3">Nuclear matrix protein</fullName>
    </submittedName>
</protein>
<evidence type="ECO:0000313" key="4">
    <source>
        <dbReference type="Proteomes" id="UP000002499"/>
    </source>
</evidence>
<dbReference type="InParanoid" id="E9EEP0"/>
<dbReference type="RefSeq" id="XP_007814678.1">
    <property type="nucleotide sequence ID" value="XM_007816487.1"/>
</dbReference>
<dbReference type="EMBL" id="GL698571">
    <property type="protein sequence ID" value="EFY85622.1"/>
    <property type="molecule type" value="Genomic_DNA"/>
</dbReference>
<organism evidence="4">
    <name type="scientific">Metarhizium acridum (strain CQMa 102)</name>
    <dbReference type="NCBI Taxonomy" id="655827"/>
    <lineage>
        <taxon>Eukaryota</taxon>
        <taxon>Fungi</taxon>
        <taxon>Dikarya</taxon>
        <taxon>Ascomycota</taxon>
        <taxon>Pezizomycotina</taxon>
        <taxon>Sordariomycetes</taxon>
        <taxon>Hypocreomycetidae</taxon>
        <taxon>Hypocreales</taxon>
        <taxon>Clavicipitaceae</taxon>
        <taxon>Metarhizium</taxon>
    </lineage>
</organism>
<evidence type="ECO:0000259" key="2">
    <source>
        <dbReference type="PROSITE" id="PS50052"/>
    </source>
</evidence>
<feature type="region of interest" description="Disordered" evidence="1">
    <location>
        <begin position="226"/>
        <end position="273"/>
    </location>
</feature>
<dbReference type="SUPFAM" id="SSF52540">
    <property type="entry name" value="P-loop containing nucleoside triphosphate hydrolases"/>
    <property type="match status" value="1"/>
</dbReference>
<name>E9EEP0_METAQ</name>
<dbReference type="InterPro" id="IPR027417">
    <property type="entry name" value="P-loop_NTPase"/>
</dbReference>
<dbReference type="Gene3D" id="3.40.50.300">
    <property type="entry name" value="P-loop containing nucleotide triphosphate hydrolases"/>
    <property type="match status" value="1"/>
</dbReference>